<evidence type="ECO:0000259" key="12">
    <source>
        <dbReference type="PROSITE" id="PS51721"/>
    </source>
</evidence>
<evidence type="ECO:0000256" key="8">
    <source>
        <dbReference type="ARBA" id="ARBA00022884"/>
    </source>
</evidence>
<comment type="caution">
    <text evidence="13">The sequence shown here is derived from an EMBL/GenBank/DDBJ whole genome shotgun (WGS) entry which is preliminary data.</text>
</comment>
<keyword evidence="6 10" id="KW-0378">Hydrolase</keyword>
<keyword evidence="3 10" id="KW-0479">Metal-binding</keyword>
<evidence type="ECO:0000256" key="5">
    <source>
        <dbReference type="ARBA" id="ARBA00022741"/>
    </source>
</evidence>
<dbReference type="HAMAP" id="MF_01820">
    <property type="entry name" value="GTPase_RsgA"/>
    <property type="match status" value="1"/>
</dbReference>
<dbReference type="CDD" id="cd01854">
    <property type="entry name" value="YjeQ_EngC"/>
    <property type="match status" value="1"/>
</dbReference>
<dbReference type="InterPro" id="IPR030378">
    <property type="entry name" value="G_CP_dom"/>
</dbReference>
<keyword evidence="7 10" id="KW-0862">Zinc</keyword>
<keyword evidence="4 10" id="KW-0699">rRNA-binding</keyword>
<evidence type="ECO:0000259" key="11">
    <source>
        <dbReference type="PROSITE" id="PS50936"/>
    </source>
</evidence>
<comment type="subcellular location">
    <subcellularLocation>
        <location evidence="10">Cytoplasm</location>
    </subcellularLocation>
</comment>
<dbReference type="InterPro" id="IPR027417">
    <property type="entry name" value="P-loop_NTPase"/>
</dbReference>
<sequence>MVKQNKSNYIIARVVAQYRGKYRINSGAKEFWAEVTGKTMYQAVSQLDYPVVGDLVNIVELEYGNAIIEAVLPRKNILQRKSAGKDSVQPIASNIDTAFIVQAVDRDFNLNRFERYLTIVAAAKISPVFVLSKSDLITSEELKEKITLMGDRFKDIPIITVSILAESGIDSIRKEILPNQIYCLLGSSGVGKSSIINKLLGKELLKTKEISAHTKKGKHATTHRELFVLDGGGMIIDNPGMREIGLADAKDGVSSVFSEIEQLSKGCRFIDCTHQHEPGCRVLAAVESGELSDEKYDSYIKLKKESDYYDMTSLEKRRKDKSFGKMVKTAMKQIKKLK</sequence>
<dbReference type="GO" id="GO:0046872">
    <property type="term" value="F:metal ion binding"/>
    <property type="evidence" value="ECO:0007669"/>
    <property type="project" value="UniProtKB-KW"/>
</dbReference>
<evidence type="ECO:0000256" key="1">
    <source>
        <dbReference type="ARBA" id="ARBA00022490"/>
    </source>
</evidence>
<evidence type="ECO:0000256" key="4">
    <source>
        <dbReference type="ARBA" id="ARBA00022730"/>
    </source>
</evidence>
<feature type="binding site" evidence="10">
    <location>
        <position position="272"/>
    </location>
    <ligand>
        <name>Zn(2+)</name>
        <dbReference type="ChEBI" id="CHEBI:29105"/>
    </ligand>
</feature>
<dbReference type="Gene3D" id="3.40.50.300">
    <property type="entry name" value="P-loop containing nucleotide triphosphate hydrolases"/>
    <property type="match status" value="1"/>
</dbReference>
<evidence type="ECO:0000256" key="10">
    <source>
        <dbReference type="HAMAP-Rule" id="MF_01820"/>
    </source>
</evidence>
<keyword evidence="2 10" id="KW-0690">Ribosome biogenesis</keyword>
<dbReference type="PANTHER" id="PTHR32120:SF10">
    <property type="entry name" value="SMALL RIBOSOMAL SUBUNIT BIOGENESIS GTPASE RSGA"/>
    <property type="match status" value="1"/>
</dbReference>
<dbReference type="PROSITE" id="PS51721">
    <property type="entry name" value="G_CP"/>
    <property type="match status" value="1"/>
</dbReference>
<dbReference type="GO" id="GO:0005525">
    <property type="term" value="F:GTP binding"/>
    <property type="evidence" value="ECO:0007669"/>
    <property type="project" value="UniProtKB-UniRule"/>
</dbReference>
<keyword evidence="1 10" id="KW-0963">Cytoplasm</keyword>
<dbReference type="SUPFAM" id="SSF52540">
    <property type="entry name" value="P-loop containing nucleoside triphosphate hydrolases"/>
    <property type="match status" value="1"/>
</dbReference>
<dbReference type="GO" id="GO:0019843">
    <property type="term" value="F:rRNA binding"/>
    <property type="evidence" value="ECO:0007669"/>
    <property type="project" value="UniProtKB-KW"/>
</dbReference>
<dbReference type="GO" id="GO:0005737">
    <property type="term" value="C:cytoplasm"/>
    <property type="evidence" value="ECO:0007669"/>
    <property type="project" value="UniProtKB-SubCell"/>
</dbReference>
<dbReference type="Gene3D" id="1.10.40.50">
    <property type="entry name" value="Probable gtpase engc, domain 3"/>
    <property type="match status" value="1"/>
</dbReference>
<comment type="similarity">
    <text evidence="10">Belongs to the TRAFAC class YlqF/YawG GTPase family. RsgA subfamily.</text>
</comment>
<dbReference type="EMBL" id="MEUA01000006">
    <property type="protein sequence ID" value="OGC16580.1"/>
    <property type="molecule type" value="Genomic_DNA"/>
</dbReference>
<evidence type="ECO:0000256" key="6">
    <source>
        <dbReference type="ARBA" id="ARBA00022801"/>
    </source>
</evidence>
<dbReference type="GO" id="GO:0042274">
    <property type="term" value="P:ribosomal small subunit biogenesis"/>
    <property type="evidence" value="ECO:0007669"/>
    <property type="project" value="UniProtKB-UniRule"/>
</dbReference>
<dbReference type="GO" id="GO:0003924">
    <property type="term" value="F:GTPase activity"/>
    <property type="evidence" value="ECO:0007669"/>
    <property type="project" value="UniProtKB-UniRule"/>
</dbReference>
<feature type="binding site" evidence="10">
    <location>
        <position position="274"/>
    </location>
    <ligand>
        <name>Zn(2+)</name>
        <dbReference type="ChEBI" id="CHEBI:29105"/>
    </ligand>
</feature>
<keyword evidence="8 10" id="KW-0694">RNA-binding</keyword>
<evidence type="ECO:0000256" key="2">
    <source>
        <dbReference type="ARBA" id="ARBA00022517"/>
    </source>
</evidence>
<evidence type="ECO:0000256" key="3">
    <source>
        <dbReference type="ARBA" id="ARBA00022723"/>
    </source>
</evidence>
<keyword evidence="5 10" id="KW-0547">Nucleotide-binding</keyword>
<dbReference type="InterPro" id="IPR010914">
    <property type="entry name" value="RsgA_GTPase_dom"/>
</dbReference>
<feature type="binding site" evidence="10">
    <location>
        <begin position="132"/>
        <end position="135"/>
    </location>
    <ligand>
        <name>GTP</name>
        <dbReference type="ChEBI" id="CHEBI:37565"/>
    </ligand>
</feature>
<dbReference type="AlphaFoldDB" id="A0A1F4S835"/>
<evidence type="ECO:0000256" key="9">
    <source>
        <dbReference type="ARBA" id="ARBA00023134"/>
    </source>
</evidence>
<feature type="domain" description="CP-type G" evidence="12">
    <location>
        <begin position="85"/>
        <end position="244"/>
    </location>
</feature>
<dbReference type="NCBIfam" id="TIGR00157">
    <property type="entry name" value="ribosome small subunit-dependent GTPase A"/>
    <property type="match status" value="1"/>
</dbReference>
<protein>
    <recommendedName>
        <fullName evidence="10">Small ribosomal subunit biogenesis GTPase RsgA</fullName>
        <ecNumber evidence="10">3.6.1.-</ecNumber>
    </recommendedName>
</protein>
<feature type="binding site" evidence="10">
    <location>
        <position position="267"/>
    </location>
    <ligand>
        <name>Zn(2+)</name>
        <dbReference type="ChEBI" id="CHEBI:29105"/>
    </ligand>
</feature>
<name>A0A1F4S835_UNCSA</name>
<comment type="function">
    <text evidence="10">One of several proteins that assist in the late maturation steps of the functional core of the 30S ribosomal subunit. Helps release RbfA from mature subunits. May play a role in the assembly of ribosomal proteins into the subunit. Circularly permuted GTPase that catalyzes slow GTP hydrolysis, GTPase activity is stimulated by the 30S ribosomal subunit.</text>
</comment>
<gene>
    <name evidence="10" type="primary">rsgA</name>
    <name evidence="13" type="ORF">A2290_06680</name>
</gene>
<proteinExistence type="inferred from homology"/>
<feature type="domain" description="EngC GTPase" evidence="11">
    <location>
        <begin position="93"/>
        <end position="242"/>
    </location>
</feature>
<feature type="binding site" evidence="10">
    <location>
        <position position="280"/>
    </location>
    <ligand>
        <name>Zn(2+)</name>
        <dbReference type="ChEBI" id="CHEBI:29105"/>
    </ligand>
</feature>
<organism evidence="13 14">
    <name type="scientific">candidate division WOR-1 bacterium RIFOXYB2_FULL_36_35</name>
    <dbReference type="NCBI Taxonomy" id="1802578"/>
    <lineage>
        <taxon>Bacteria</taxon>
        <taxon>Bacillati</taxon>
        <taxon>Saganbacteria</taxon>
    </lineage>
</organism>
<evidence type="ECO:0000313" key="14">
    <source>
        <dbReference type="Proteomes" id="UP000177905"/>
    </source>
</evidence>
<reference evidence="13 14" key="1">
    <citation type="journal article" date="2016" name="Nat. Commun.">
        <title>Thousands of microbial genomes shed light on interconnected biogeochemical processes in an aquifer system.</title>
        <authorList>
            <person name="Anantharaman K."/>
            <person name="Brown C.T."/>
            <person name="Hug L.A."/>
            <person name="Sharon I."/>
            <person name="Castelle C.J."/>
            <person name="Probst A.J."/>
            <person name="Thomas B.C."/>
            <person name="Singh A."/>
            <person name="Wilkins M.J."/>
            <person name="Karaoz U."/>
            <person name="Brodie E.L."/>
            <person name="Williams K.H."/>
            <person name="Hubbard S.S."/>
            <person name="Banfield J.F."/>
        </authorList>
    </citation>
    <scope>NUCLEOTIDE SEQUENCE [LARGE SCALE GENOMIC DNA]</scope>
</reference>
<comment type="subunit">
    <text evidence="10">Monomer. Associates with 30S ribosomal subunit, binds 16S rRNA.</text>
</comment>
<feature type="binding site" evidence="10">
    <location>
        <begin position="186"/>
        <end position="194"/>
    </location>
    <ligand>
        <name>GTP</name>
        <dbReference type="ChEBI" id="CHEBI:37565"/>
    </ligand>
</feature>
<accession>A0A1F4S835</accession>
<keyword evidence="9 10" id="KW-0342">GTP-binding</keyword>
<dbReference type="Pfam" id="PF03193">
    <property type="entry name" value="RsgA_GTPase"/>
    <property type="match status" value="1"/>
</dbReference>
<dbReference type="EC" id="3.6.1.-" evidence="10"/>
<dbReference type="PANTHER" id="PTHR32120">
    <property type="entry name" value="SMALL RIBOSOMAL SUBUNIT BIOGENESIS GTPASE RSGA"/>
    <property type="match status" value="1"/>
</dbReference>
<dbReference type="Proteomes" id="UP000177905">
    <property type="component" value="Unassembled WGS sequence"/>
</dbReference>
<evidence type="ECO:0000313" key="13">
    <source>
        <dbReference type="EMBL" id="OGC16580.1"/>
    </source>
</evidence>
<dbReference type="InterPro" id="IPR004881">
    <property type="entry name" value="Ribosome_biogen_GTPase_RsgA"/>
</dbReference>
<evidence type="ECO:0000256" key="7">
    <source>
        <dbReference type="ARBA" id="ARBA00022833"/>
    </source>
</evidence>
<dbReference type="PROSITE" id="PS50936">
    <property type="entry name" value="ENGC_GTPASE"/>
    <property type="match status" value="1"/>
</dbReference>
<comment type="cofactor">
    <cofactor evidence="10">
        <name>Zn(2+)</name>
        <dbReference type="ChEBI" id="CHEBI:29105"/>
    </cofactor>
    <text evidence="10">Binds 1 zinc ion per subunit.</text>
</comment>